<feature type="compositionally biased region" description="Polar residues" evidence="1">
    <location>
        <begin position="56"/>
        <end position="72"/>
    </location>
</feature>
<feature type="region of interest" description="Disordered" evidence="1">
    <location>
        <begin position="45"/>
        <end position="76"/>
    </location>
</feature>
<evidence type="ECO:0000313" key="3">
    <source>
        <dbReference type="Proteomes" id="UP000030649"/>
    </source>
</evidence>
<proteinExistence type="predicted"/>
<evidence type="ECO:0000313" key="2">
    <source>
        <dbReference type="EMBL" id="ERG90023.1"/>
    </source>
</evidence>
<protein>
    <submittedName>
        <fullName evidence="2">Uncharacterized protein</fullName>
    </submittedName>
</protein>
<reference evidence="2 3" key="1">
    <citation type="journal article" date="2013" name="PLoS ONE">
        <title>Assembly-driven community genomics of a hypersaline microbial ecosystem.</title>
        <authorList>
            <person name="Podell S."/>
            <person name="Ugalde J.A."/>
            <person name="Narasingarao P."/>
            <person name="Banfield J.F."/>
            <person name="Heidelberg K.B."/>
            <person name="Allen E.E."/>
        </authorList>
    </citation>
    <scope>NUCLEOTIDE SEQUENCE [LARGE SCALE GENOMIC DNA]</scope>
    <source>
        <strain evidence="3">J07HQW1</strain>
    </source>
</reference>
<evidence type="ECO:0000256" key="1">
    <source>
        <dbReference type="SAM" id="MobiDB-lite"/>
    </source>
</evidence>
<dbReference type="Proteomes" id="UP000030649">
    <property type="component" value="Unassembled WGS sequence"/>
</dbReference>
<gene>
    <name evidence="2" type="ORF">J07HQW1_00036</name>
</gene>
<accession>U1N124</accession>
<dbReference type="HOGENOM" id="CLU_1830571_0_0_2"/>
<organism evidence="2 3">
    <name type="scientific">Haloquadratum walsbyi J07HQW1</name>
    <dbReference type="NCBI Taxonomy" id="1238424"/>
    <lineage>
        <taxon>Archaea</taxon>
        <taxon>Methanobacteriati</taxon>
        <taxon>Methanobacteriota</taxon>
        <taxon>Stenosarchaea group</taxon>
        <taxon>Halobacteria</taxon>
        <taxon>Halobacteriales</taxon>
        <taxon>Haloferacaceae</taxon>
        <taxon>Haloquadratum</taxon>
    </lineage>
</organism>
<sequence length="145" mass="15954">MGLPGTIDMSVYDGLRDVLNRHPKVTTVGFEPDSISKEYIQASVAPDRVEPPTGRAPTTRSGVAVSTRNGILSNPLRGPEHRFQLWVAPRRGSSGPRFGTLSVRTPKHRGIRSDTRRIHKICSDRDSVDCASSVVRNEDSSVYVE</sequence>
<dbReference type="AlphaFoldDB" id="U1N124"/>
<name>U1N124_9EURY</name>
<dbReference type="EMBL" id="KE356560">
    <property type="protein sequence ID" value="ERG90023.1"/>
    <property type="molecule type" value="Genomic_DNA"/>
</dbReference>
<dbReference type="STRING" id="1238424.J07HQW1_00036"/>